<accession>A0A4Y8MHF4</accession>
<dbReference type="Gene3D" id="3.20.20.100">
    <property type="entry name" value="NADP-dependent oxidoreductase domain"/>
    <property type="match status" value="1"/>
</dbReference>
<dbReference type="GO" id="GO:0005829">
    <property type="term" value="C:cytosol"/>
    <property type="evidence" value="ECO:0007669"/>
    <property type="project" value="TreeGrafter"/>
</dbReference>
<dbReference type="EMBL" id="SNVI01000008">
    <property type="protein sequence ID" value="TFE36877.1"/>
    <property type="molecule type" value="Genomic_DNA"/>
</dbReference>
<dbReference type="AlphaFoldDB" id="A0A4Y8MHF4"/>
<comment type="caution">
    <text evidence="2">The sequence shown here is derived from an EMBL/GenBank/DDBJ whole genome shotgun (WGS) entry which is preliminary data.</text>
</comment>
<dbReference type="RefSeq" id="WP_134466798.1">
    <property type="nucleotide sequence ID" value="NZ_SNVI01000008.1"/>
</dbReference>
<reference evidence="2 3" key="1">
    <citation type="submission" date="2019-03" db="EMBL/GenBank/DDBJ databases">
        <title>Complete Genome Sequence of Paraburkholderia dipogonis ICMP 19430T, a Nitrogen-fixing Symbiont of the South African Invasive Legume Dipogon lignosus in New Zealand.</title>
        <authorList>
            <person name="De Meyer S.E."/>
        </authorList>
    </citation>
    <scope>NUCLEOTIDE SEQUENCE [LARGE SCALE GENOMIC DNA]</scope>
    <source>
        <strain evidence="2 3">ICMP 19430</strain>
    </source>
</reference>
<dbReference type="SUPFAM" id="SSF51430">
    <property type="entry name" value="NAD(P)-linked oxidoreductase"/>
    <property type="match status" value="1"/>
</dbReference>
<sequence length="344" mass="38059">MRTKTWKRQGSDALAFSTLGCGTAPLGNLYAAISDEEAHETLRTAWEAGMRYFDTAPQYGLGNAERRLGRFLRTVPRDQFVLSTKVGRLLKSCLPDQRLGIGKWFEVPSRREVFDYSYDGVLRSIEFSLERTGLDRFDIIFAHDLDAFTHGSTDARDHYIEQFVSGGYKALIDLREQGVISAIGAGVNEWQACSILAERCDMDLFLLAGRYTLLEQEPLTRLFPLCCDRGIGIVLGGAFNSGILATGAKAGAWFNYNPAPPEVLDRVRRIEEVCALHNVRLIEAALQFPLAHPAVVTLIPGAKNPTEARGALDLLHAKIPAAFWAELIVRELLDPAAPIPGDLR</sequence>
<evidence type="ECO:0000313" key="2">
    <source>
        <dbReference type="EMBL" id="TFE36877.1"/>
    </source>
</evidence>
<dbReference type="InterPro" id="IPR023210">
    <property type="entry name" value="NADP_OxRdtase_dom"/>
</dbReference>
<dbReference type="Pfam" id="PF00248">
    <property type="entry name" value="Aldo_ket_red"/>
    <property type="match status" value="1"/>
</dbReference>
<feature type="domain" description="NADP-dependent oxidoreductase" evidence="1">
    <location>
        <begin position="19"/>
        <end position="326"/>
    </location>
</feature>
<dbReference type="PANTHER" id="PTHR42686:SF1">
    <property type="entry name" value="GH17980P-RELATED"/>
    <property type="match status" value="1"/>
</dbReference>
<evidence type="ECO:0000259" key="1">
    <source>
        <dbReference type="Pfam" id="PF00248"/>
    </source>
</evidence>
<name>A0A4Y8MHF4_9BURK</name>
<protein>
    <submittedName>
        <fullName evidence="2">Aldo/keto reductase</fullName>
    </submittedName>
</protein>
<dbReference type="PANTHER" id="PTHR42686">
    <property type="entry name" value="GH17980P-RELATED"/>
    <property type="match status" value="1"/>
</dbReference>
<dbReference type="InterPro" id="IPR036812">
    <property type="entry name" value="NAD(P)_OxRdtase_dom_sf"/>
</dbReference>
<gene>
    <name evidence="2" type="ORF">E2553_45415</name>
</gene>
<evidence type="ECO:0000313" key="3">
    <source>
        <dbReference type="Proteomes" id="UP000297385"/>
    </source>
</evidence>
<organism evidence="2 3">
    <name type="scientific">Paraburkholderia dipogonis</name>
    <dbReference type="NCBI Taxonomy" id="1211383"/>
    <lineage>
        <taxon>Bacteria</taxon>
        <taxon>Pseudomonadati</taxon>
        <taxon>Pseudomonadota</taxon>
        <taxon>Betaproteobacteria</taxon>
        <taxon>Burkholderiales</taxon>
        <taxon>Burkholderiaceae</taxon>
        <taxon>Paraburkholderia</taxon>
    </lineage>
</organism>
<dbReference type="Proteomes" id="UP000297385">
    <property type="component" value="Unassembled WGS sequence"/>
</dbReference>
<proteinExistence type="predicted"/>
<dbReference type="GO" id="GO:0016491">
    <property type="term" value="F:oxidoreductase activity"/>
    <property type="evidence" value="ECO:0007669"/>
    <property type="project" value="InterPro"/>
</dbReference>
<dbReference type="InterPro" id="IPR020471">
    <property type="entry name" value="AKR"/>
</dbReference>